<sequence length="268" mass="27772">MADCFPPEADDLHRRWLPREIFADIGIVDTEPVPDAPPEAAGVEELAAQLAGILGGGSKVRRLPPPPPPPVAAPRHGAQVSARGAPRSDARGLRPAPGVLLGFAAPDKVPGVRLQVCGLEGSAVAACGGANGVGAGAAAVAWPFVPYPPAQWQGGSNLVNLGGVLDYYYSAFPPAPPCPVPPPANLRGGTGVFIPRTACALSPAPAKGGIATRAWPGTGGTCRPATGRKQEWQQDETPTTQLRPQEETPTHACPRPELTLLPQDWSYR</sequence>
<keyword evidence="3" id="KW-1185">Reference proteome</keyword>
<proteinExistence type="predicted"/>
<gene>
    <name evidence="2" type="ORF">PVAP13_3NG021900</name>
</gene>
<protein>
    <submittedName>
        <fullName evidence="2">Uncharacterized protein</fullName>
    </submittedName>
</protein>
<feature type="compositionally biased region" description="Pro residues" evidence="1">
    <location>
        <begin position="63"/>
        <end position="72"/>
    </location>
</feature>
<name>A0A8T0TSF5_PANVG</name>
<evidence type="ECO:0000313" key="3">
    <source>
        <dbReference type="Proteomes" id="UP000823388"/>
    </source>
</evidence>
<feature type="region of interest" description="Disordered" evidence="1">
    <location>
        <begin position="210"/>
        <end position="268"/>
    </location>
</feature>
<dbReference type="Proteomes" id="UP000823388">
    <property type="component" value="Chromosome 3N"/>
</dbReference>
<organism evidence="2 3">
    <name type="scientific">Panicum virgatum</name>
    <name type="common">Blackwell switchgrass</name>
    <dbReference type="NCBI Taxonomy" id="38727"/>
    <lineage>
        <taxon>Eukaryota</taxon>
        <taxon>Viridiplantae</taxon>
        <taxon>Streptophyta</taxon>
        <taxon>Embryophyta</taxon>
        <taxon>Tracheophyta</taxon>
        <taxon>Spermatophyta</taxon>
        <taxon>Magnoliopsida</taxon>
        <taxon>Liliopsida</taxon>
        <taxon>Poales</taxon>
        <taxon>Poaceae</taxon>
        <taxon>PACMAD clade</taxon>
        <taxon>Panicoideae</taxon>
        <taxon>Panicodae</taxon>
        <taxon>Paniceae</taxon>
        <taxon>Panicinae</taxon>
        <taxon>Panicum</taxon>
        <taxon>Panicum sect. Hiantes</taxon>
    </lineage>
</organism>
<comment type="caution">
    <text evidence="2">The sequence shown here is derived from an EMBL/GenBank/DDBJ whole genome shotgun (WGS) entry which is preliminary data.</text>
</comment>
<evidence type="ECO:0000313" key="2">
    <source>
        <dbReference type="EMBL" id="KAG2614951.1"/>
    </source>
</evidence>
<feature type="region of interest" description="Disordered" evidence="1">
    <location>
        <begin position="57"/>
        <end position="91"/>
    </location>
</feature>
<reference evidence="2" key="1">
    <citation type="submission" date="2020-05" db="EMBL/GenBank/DDBJ databases">
        <title>WGS assembly of Panicum virgatum.</title>
        <authorList>
            <person name="Lovell J.T."/>
            <person name="Jenkins J."/>
            <person name="Shu S."/>
            <person name="Juenger T.E."/>
            <person name="Schmutz J."/>
        </authorList>
    </citation>
    <scope>NUCLEOTIDE SEQUENCE</scope>
    <source>
        <strain evidence="2">AP13</strain>
    </source>
</reference>
<dbReference type="EMBL" id="CM029042">
    <property type="protein sequence ID" value="KAG2614951.1"/>
    <property type="molecule type" value="Genomic_DNA"/>
</dbReference>
<dbReference type="AlphaFoldDB" id="A0A8T0TSF5"/>
<accession>A0A8T0TSF5</accession>
<evidence type="ECO:0000256" key="1">
    <source>
        <dbReference type="SAM" id="MobiDB-lite"/>
    </source>
</evidence>